<dbReference type="SUPFAM" id="SSF56219">
    <property type="entry name" value="DNase I-like"/>
    <property type="match status" value="1"/>
</dbReference>
<feature type="region of interest" description="Disordered" evidence="1">
    <location>
        <begin position="228"/>
        <end position="254"/>
    </location>
</feature>
<feature type="domain" description="Endonuclease/exonuclease/phosphatase" evidence="2">
    <location>
        <begin position="42"/>
        <end position="348"/>
    </location>
</feature>
<feature type="region of interest" description="Disordered" evidence="1">
    <location>
        <begin position="361"/>
        <end position="399"/>
    </location>
</feature>
<evidence type="ECO:0000313" key="3">
    <source>
        <dbReference type="EMBL" id="KAJ8602553.1"/>
    </source>
</evidence>
<organism evidence="3 4">
    <name type="scientific">Chrysophaeum taylorii</name>
    <dbReference type="NCBI Taxonomy" id="2483200"/>
    <lineage>
        <taxon>Eukaryota</taxon>
        <taxon>Sar</taxon>
        <taxon>Stramenopiles</taxon>
        <taxon>Ochrophyta</taxon>
        <taxon>Pelagophyceae</taxon>
        <taxon>Pelagomonadales</taxon>
        <taxon>Pelagomonadaceae</taxon>
        <taxon>Chrysophaeum</taxon>
    </lineage>
</organism>
<name>A0AAD7XLG9_9STRA</name>
<proteinExistence type="predicted"/>
<dbReference type="InterPro" id="IPR005135">
    <property type="entry name" value="Endo/exonuclease/phosphatase"/>
</dbReference>
<reference evidence="3" key="1">
    <citation type="submission" date="2023-01" db="EMBL/GenBank/DDBJ databases">
        <title>Metagenome sequencing of chrysophaentin producing Chrysophaeum taylorii.</title>
        <authorList>
            <person name="Davison J."/>
            <person name="Bewley C."/>
        </authorList>
    </citation>
    <scope>NUCLEOTIDE SEQUENCE</scope>
    <source>
        <strain evidence="3">NIES-1699</strain>
    </source>
</reference>
<dbReference type="InterPro" id="IPR036691">
    <property type="entry name" value="Endo/exonu/phosph_ase_sf"/>
</dbReference>
<keyword evidence="4" id="KW-1185">Reference proteome</keyword>
<feature type="compositionally biased region" description="Basic residues" evidence="1">
    <location>
        <begin position="388"/>
        <end position="399"/>
    </location>
</feature>
<evidence type="ECO:0000259" key="2">
    <source>
        <dbReference type="Pfam" id="PF03372"/>
    </source>
</evidence>
<dbReference type="EMBL" id="JAQMWT010000377">
    <property type="protein sequence ID" value="KAJ8602553.1"/>
    <property type="molecule type" value="Genomic_DNA"/>
</dbReference>
<dbReference type="PANTHER" id="PTHR12121">
    <property type="entry name" value="CARBON CATABOLITE REPRESSOR PROTEIN 4"/>
    <property type="match status" value="1"/>
</dbReference>
<protein>
    <recommendedName>
        <fullName evidence="2">Endonuclease/exonuclease/phosphatase domain-containing protein</fullName>
    </recommendedName>
</protein>
<dbReference type="Pfam" id="PF03372">
    <property type="entry name" value="Exo_endo_phos"/>
    <property type="match status" value="1"/>
</dbReference>
<dbReference type="Gene3D" id="3.60.10.10">
    <property type="entry name" value="Endonuclease/exonuclease/phosphatase"/>
    <property type="match status" value="1"/>
</dbReference>
<dbReference type="InterPro" id="IPR050410">
    <property type="entry name" value="CCR4/nocturin_mRNA_transcr"/>
</dbReference>
<accession>A0AAD7XLG9</accession>
<evidence type="ECO:0000313" key="4">
    <source>
        <dbReference type="Proteomes" id="UP001230188"/>
    </source>
</evidence>
<dbReference type="GO" id="GO:0000175">
    <property type="term" value="F:3'-5'-RNA exonuclease activity"/>
    <property type="evidence" value="ECO:0007669"/>
    <property type="project" value="TreeGrafter"/>
</dbReference>
<dbReference type="AlphaFoldDB" id="A0AAD7XLG9"/>
<gene>
    <name evidence="3" type="ORF">CTAYLR_008344</name>
</gene>
<dbReference type="PANTHER" id="PTHR12121:SF36">
    <property type="entry name" value="ENDONUCLEASE_EXONUCLEASE_PHOSPHATASE DOMAIN-CONTAINING PROTEIN"/>
    <property type="match status" value="1"/>
</dbReference>
<comment type="caution">
    <text evidence="3">The sequence shown here is derived from an EMBL/GenBank/DDBJ whole genome shotgun (WGS) entry which is preliminary data.</text>
</comment>
<dbReference type="Proteomes" id="UP001230188">
    <property type="component" value="Unassembled WGS sequence"/>
</dbReference>
<sequence>MSGMRLVKRMERRRGPRPWRVLGPREVETRRRMRERSWILVSYNVLAPSLCERHAHLYGAAAAFADWEYRSPLLREELRGYGAGIVALQEVESDGLEFFASAAGLEGTVFAPRGDRPEGCAILFDAQFRLAESEALLLDAGEAKSNACAIAVLDAADDRTLVVACVHLLFNPKRSDLRLRQVAAVAAKVSDLEASHAARGRRVATLVCGDFNSYPDSPVYEFMARGAVNPDRQGDPRGPAPYTPNGHLGSGTSLLSLPPPRRGFDAVVVENPLGPLASVYADPHPSLPKHCPGEPAFTTFIDKGTKNCVDYVFYSQADLVLLGRSELLPTAFLEAAVGLPSPDAPSDHISLVAELAFSSGPAASSASTSSSSSSSSSSDVDYYSRRNITPRRRRRGATS</sequence>
<feature type="compositionally biased region" description="Low complexity" evidence="1">
    <location>
        <begin position="361"/>
        <end position="378"/>
    </location>
</feature>
<evidence type="ECO:0000256" key="1">
    <source>
        <dbReference type="SAM" id="MobiDB-lite"/>
    </source>
</evidence>